<keyword evidence="7" id="KW-0472">Membrane</keyword>
<keyword evidence="3 6" id="KW-0081">Bacteriolytic enzyme</keyword>
<protein>
    <recommendedName>
        <fullName evidence="6">Lysozyme</fullName>
        <ecNumber evidence="6">3.2.1.17</ecNumber>
    </recommendedName>
</protein>
<sequence length="240" mass="25699">MKLITDWKSTLTGAWSIRLLILAAVISVLPVFIALVSPDLLGVNPLIFAAIAAGVNLIAIPARVLVQPTSSLWARFRRDESGAVHKKTVGVFAAGGVALASAVTFIGDWEGLRTTAYRDIVGVWTVCYGETKGVRPGDRYSEAECDAMLAREIIAYEAALDRCLQPEVPVGMKIALVSWAYNVGPGAACRSTLVRKANAGDLAGACKELPRWNRAGGSVIRGLSNRRMSERAMCLKALET</sequence>
<dbReference type="PANTHER" id="PTHR38107:SF3">
    <property type="entry name" value="LYSOZYME RRRD-RELATED"/>
    <property type="match status" value="1"/>
</dbReference>
<dbReference type="SUPFAM" id="SSF53955">
    <property type="entry name" value="Lysozyme-like"/>
    <property type="match status" value="1"/>
</dbReference>
<keyword evidence="5 6" id="KW-0326">Glycosidase</keyword>
<organism evidence="8 9">
    <name type="scientific">Tritonibacter scottomollicae</name>
    <name type="common">Epibacterium scottomollicae</name>
    <dbReference type="NCBI Taxonomy" id="483013"/>
    <lineage>
        <taxon>Bacteria</taxon>
        <taxon>Pseudomonadati</taxon>
        <taxon>Pseudomonadota</taxon>
        <taxon>Alphaproteobacteria</taxon>
        <taxon>Rhodobacterales</taxon>
        <taxon>Paracoccaceae</taxon>
        <taxon>Tritonibacter</taxon>
    </lineage>
</organism>
<dbReference type="Pfam" id="PF00959">
    <property type="entry name" value="Phage_lysozyme"/>
    <property type="match status" value="1"/>
</dbReference>
<dbReference type="InterPro" id="IPR002196">
    <property type="entry name" value="Glyco_hydro_24"/>
</dbReference>
<comment type="similarity">
    <text evidence="6">Belongs to the glycosyl hydrolase 24 family.</text>
</comment>
<comment type="catalytic activity">
    <reaction evidence="1 6">
        <text>Hydrolysis of (1-&gt;4)-beta-linkages between N-acetylmuramic acid and N-acetyl-D-glucosamine residues in a peptidoglycan and between N-acetyl-D-glucosamine residues in chitodextrins.</text>
        <dbReference type="EC" id="3.2.1.17"/>
    </reaction>
</comment>
<name>A0ABZ0HKL7_TRISK</name>
<dbReference type="EMBL" id="CP136704">
    <property type="protein sequence ID" value="WOI35006.1"/>
    <property type="molecule type" value="Genomic_DNA"/>
</dbReference>
<keyword evidence="7" id="KW-1133">Transmembrane helix</keyword>
<dbReference type="HAMAP" id="MF_04110">
    <property type="entry name" value="ENDOLYSIN_T4"/>
    <property type="match status" value="1"/>
</dbReference>
<dbReference type="InterPro" id="IPR051018">
    <property type="entry name" value="Bacteriophage_GH24"/>
</dbReference>
<evidence type="ECO:0000256" key="7">
    <source>
        <dbReference type="SAM" id="Phobius"/>
    </source>
</evidence>
<feature type="transmembrane region" description="Helical" evidence="7">
    <location>
        <begin position="12"/>
        <end position="34"/>
    </location>
</feature>
<dbReference type="HAMAP" id="MF_04136">
    <property type="entry name" value="SAR_ENDOLYSIN"/>
    <property type="match status" value="1"/>
</dbReference>
<dbReference type="PANTHER" id="PTHR38107">
    <property type="match status" value="1"/>
</dbReference>
<dbReference type="CDD" id="cd16900">
    <property type="entry name" value="endolysin_R21-like"/>
    <property type="match status" value="1"/>
</dbReference>
<keyword evidence="2 6" id="KW-0929">Antimicrobial</keyword>
<evidence type="ECO:0000313" key="9">
    <source>
        <dbReference type="Proteomes" id="UP001302666"/>
    </source>
</evidence>
<dbReference type="RefSeq" id="WP_317386785.1">
    <property type="nucleotide sequence ID" value="NZ_CP136704.1"/>
</dbReference>
<evidence type="ECO:0000256" key="6">
    <source>
        <dbReference type="RuleBase" id="RU003788"/>
    </source>
</evidence>
<evidence type="ECO:0000313" key="8">
    <source>
        <dbReference type="EMBL" id="WOI35006.1"/>
    </source>
</evidence>
<dbReference type="InterPro" id="IPR034690">
    <property type="entry name" value="Endolysin_T4_type"/>
</dbReference>
<dbReference type="Proteomes" id="UP001302666">
    <property type="component" value="Chromosome"/>
</dbReference>
<dbReference type="EC" id="3.2.1.17" evidence="6"/>
<evidence type="ECO:0000256" key="4">
    <source>
        <dbReference type="ARBA" id="ARBA00022801"/>
    </source>
</evidence>
<reference evidence="8 9" key="1">
    <citation type="submission" date="2023-10" db="EMBL/GenBank/DDBJ databases">
        <title>Eight complete genome sequences of bacteria isolated from laboratory stock of Giant Kelp gametophytes.</title>
        <authorList>
            <person name="Tolentino B."/>
            <person name="Nuzhdin S."/>
        </authorList>
    </citation>
    <scope>NUCLEOTIDE SEQUENCE [LARGE SCALE GENOMIC DNA]</scope>
    <source>
        <strain evidence="8 9">LC.270.F.C4</strain>
    </source>
</reference>
<accession>A0ABZ0HKL7</accession>
<evidence type="ECO:0000256" key="2">
    <source>
        <dbReference type="ARBA" id="ARBA00022529"/>
    </source>
</evidence>
<keyword evidence="4 6" id="KW-0378">Hydrolase</keyword>
<evidence type="ECO:0000256" key="3">
    <source>
        <dbReference type="ARBA" id="ARBA00022638"/>
    </source>
</evidence>
<dbReference type="InterPro" id="IPR057700">
    <property type="entry name" value="DUF7940"/>
</dbReference>
<keyword evidence="9" id="KW-1185">Reference proteome</keyword>
<proteinExistence type="inferred from homology"/>
<dbReference type="Gene3D" id="1.10.530.40">
    <property type="match status" value="1"/>
</dbReference>
<dbReference type="InterPro" id="IPR043688">
    <property type="entry name" value="SAR_endolysin-like"/>
</dbReference>
<evidence type="ECO:0000256" key="1">
    <source>
        <dbReference type="ARBA" id="ARBA00000632"/>
    </source>
</evidence>
<dbReference type="InterPro" id="IPR023347">
    <property type="entry name" value="Lysozyme_dom_sf"/>
</dbReference>
<feature type="transmembrane region" description="Helical" evidence="7">
    <location>
        <begin position="87"/>
        <end position="107"/>
    </location>
</feature>
<gene>
    <name evidence="8" type="ORF">R1T40_09865</name>
</gene>
<feature type="transmembrane region" description="Helical" evidence="7">
    <location>
        <begin position="46"/>
        <end position="66"/>
    </location>
</feature>
<keyword evidence="7" id="KW-0812">Transmembrane</keyword>
<evidence type="ECO:0000256" key="5">
    <source>
        <dbReference type="ARBA" id="ARBA00023295"/>
    </source>
</evidence>
<dbReference type="Pfam" id="PF25612">
    <property type="entry name" value="DUF7940"/>
    <property type="match status" value="1"/>
</dbReference>
<dbReference type="InterPro" id="IPR023346">
    <property type="entry name" value="Lysozyme-like_dom_sf"/>
</dbReference>